<accession>A0A5A8DNW1</accession>
<proteinExistence type="predicted"/>
<keyword evidence="1" id="KW-1133">Transmembrane helix</keyword>
<evidence type="ECO:0000313" key="5">
    <source>
        <dbReference type="EMBL" id="KAA0174298.1"/>
    </source>
</evidence>
<gene>
    <name evidence="5" type="ORF">FNF27_04310</name>
    <name evidence="4" type="ORF">FNF28_02087</name>
    <name evidence="2" type="ORF">FNF29_02743</name>
    <name evidence="3" type="ORF">FNF31_01234</name>
</gene>
<keyword evidence="1" id="KW-0812">Transmembrane</keyword>
<dbReference type="EMBL" id="VLTL01000022">
    <property type="protein sequence ID" value="KAA0169475.1"/>
    <property type="molecule type" value="Genomic_DNA"/>
</dbReference>
<dbReference type="EMBL" id="VLTN01000013">
    <property type="protein sequence ID" value="KAA0154122.1"/>
    <property type="molecule type" value="Genomic_DNA"/>
</dbReference>
<reference evidence="6 7" key="1">
    <citation type="submission" date="2019-07" db="EMBL/GenBank/DDBJ databases">
        <title>Genomes of Cafeteria roenbergensis.</title>
        <authorList>
            <person name="Fischer M.G."/>
            <person name="Hackl T."/>
            <person name="Roman M."/>
        </authorList>
    </citation>
    <scope>NUCLEOTIDE SEQUENCE [LARGE SCALE GENOMIC DNA]</scope>
    <source>
        <strain evidence="2 7">BVI</strain>
        <strain evidence="3 9">Cflag</strain>
        <strain evidence="5 6">E4-10P</strain>
        <strain evidence="4 8">RCC970-E3</strain>
    </source>
</reference>
<feature type="transmembrane region" description="Helical" evidence="1">
    <location>
        <begin position="37"/>
        <end position="68"/>
    </location>
</feature>
<keyword evidence="7" id="KW-1185">Reference proteome</keyword>
<comment type="caution">
    <text evidence="3">The sequence shown here is derived from an EMBL/GenBank/DDBJ whole genome shotgun (WGS) entry which is preliminary data.</text>
</comment>
<dbReference type="AlphaFoldDB" id="A0A5A8DNW1"/>
<evidence type="ECO:0000313" key="3">
    <source>
        <dbReference type="EMBL" id="KAA0166859.1"/>
    </source>
</evidence>
<evidence type="ECO:0000313" key="9">
    <source>
        <dbReference type="Proteomes" id="UP000325113"/>
    </source>
</evidence>
<dbReference type="EMBL" id="VLTM01000007">
    <property type="protein sequence ID" value="KAA0166859.1"/>
    <property type="molecule type" value="Genomic_DNA"/>
</dbReference>
<evidence type="ECO:0000313" key="4">
    <source>
        <dbReference type="EMBL" id="KAA0169475.1"/>
    </source>
</evidence>
<dbReference type="Proteomes" id="UP000323011">
    <property type="component" value="Unassembled WGS sequence"/>
</dbReference>
<name>A0A5A8DNW1_CAFRO</name>
<dbReference type="Proteomes" id="UP000324907">
    <property type="component" value="Unassembled WGS sequence"/>
</dbReference>
<evidence type="ECO:0000313" key="7">
    <source>
        <dbReference type="Proteomes" id="UP000323011"/>
    </source>
</evidence>
<dbReference type="EMBL" id="VLTO01000024">
    <property type="protein sequence ID" value="KAA0174298.1"/>
    <property type="molecule type" value="Genomic_DNA"/>
</dbReference>
<feature type="transmembrane region" description="Helical" evidence="1">
    <location>
        <begin position="88"/>
        <end position="115"/>
    </location>
</feature>
<evidence type="ECO:0000313" key="2">
    <source>
        <dbReference type="EMBL" id="KAA0154122.1"/>
    </source>
</evidence>
<dbReference type="Proteomes" id="UP000322899">
    <property type="component" value="Unassembled WGS sequence"/>
</dbReference>
<organism evidence="3 9">
    <name type="scientific">Cafeteria roenbergensis</name>
    <name type="common">Marine flagellate</name>
    <dbReference type="NCBI Taxonomy" id="33653"/>
    <lineage>
        <taxon>Eukaryota</taxon>
        <taxon>Sar</taxon>
        <taxon>Stramenopiles</taxon>
        <taxon>Bigyra</taxon>
        <taxon>Opalozoa</taxon>
        <taxon>Bicosoecida</taxon>
        <taxon>Cafeteriaceae</taxon>
        <taxon>Cafeteria</taxon>
    </lineage>
</organism>
<evidence type="ECO:0000313" key="8">
    <source>
        <dbReference type="Proteomes" id="UP000324907"/>
    </source>
</evidence>
<keyword evidence="1" id="KW-0472">Membrane</keyword>
<protein>
    <submittedName>
        <fullName evidence="3">Uncharacterized protein</fullName>
    </submittedName>
</protein>
<evidence type="ECO:0000313" key="6">
    <source>
        <dbReference type="Proteomes" id="UP000322899"/>
    </source>
</evidence>
<dbReference type="Proteomes" id="UP000325113">
    <property type="component" value="Unassembled WGS sequence"/>
</dbReference>
<dbReference type="OrthoDB" id="10294288at2759"/>
<evidence type="ECO:0000256" key="1">
    <source>
        <dbReference type="SAM" id="Phobius"/>
    </source>
</evidence>
<sequence>MPQKPRASVVRASGASSAASEAAEARMARDWIIGTNVAFLVAAAILFLEGWYVIAAHSVLVAITSFLYHVNSESAQFALLDQTLATLLFFHLAITAFSTGCLLTWFSGAGCFVLWKLGHKCHCEDRAVCGHPYGGPAAFAHGAMHLVSALGAVSVVFSGAEPSLNPFAITMP</sequence>